<evidence type="ECO:0008006" key="2">
    <source>
        <dbReference type="Google" id="ProtNLM"/>
    </source>
</evidence>
<proteinExistence type="predicted"/>
<name>A0A832I1U1_UNCEI</name>
<evidence type="ECO:0000313" key="1">
    <source>
        <dbReference type="EMBL" id="HGZ43186.1"/>
    </source>
</evidence>
<comment type="caution">
    <text evidence="1">The sequence shown here is derived from an EMBL/GenBank/DDBJ whole genome shotgun (WGS) entry which is preliminary data.</text>
</comment>
<dbReference type="EMBL" id="DSQF01000014">
    <property type="protein sequence ID" value="HGZ43186.1"/>
    <property type="molecule type" value="Genomic_DNA"/>
</dbReference>
<dbReference type="SUPFAM" id="SSF48452">
    <property type="entry name" value="TPR-like"/>
    <property type="match status" value="1"/>
</dbReference>
<dbReference type="AlphaFoldDB" id="A0A832I1U1"/>
<reference evidence="1" key="1">
    <citation type="journal article" date="2020" name="mSystems">
        <title>Genome- and Community-Level Interaction Insights into Carbon Utilization and Element Cycling Functions of Hydrothermarchaeota in Hydrothermal Sediment.</title>
        <authorList>
            <person name="Zhou Z."/>
            <person name="Liu Y."/>
            <person name="Xu W."/>
            <person name="Pan J."/>
            <person name="Luo Z.H."/>
            <person name="Li M."/>
        </authorList>
    </citation>
    <scope>NUCLEOTIDE SEQUENCE [LARGE SCALE GENOMIC DNA]</scope>
    <source>
        <strain evidence="1">SpSt-381</strain>
    </source>
</reference>
<dbReference type="SUPFAM" id="SSF56112">
    <property type="entry name" value="Protein kinase-like (PK-like)"/>
    <property type="match status" value="1"/>
</dbReference>
<dbReference type="InterPro" id="IPR011009">
    <property type="entry name" value="Kinase-like_dom_sf"/>
</dbReference>
<dbReference type="InterPro" id="IPR011990">
    <property type="entry name" value="TPR-like_helical_dom_sf"/>
</dbReference>
<organism evidence="1">
    <name type="scientific">Eiseniibacteriota bacterium</name>
    <dbReference type="NCBI Taxonomy" id="2212470"/>
    <lineage>
        <taxon>Bacteria</taxon>
        <taxon>Candidatus Eiseniibacteriota</taxon>
    </lineage>
</organism>
<dbReference type="Gene3D" id="3.30.200.20">
    <property type="entry name" value="Phosphorylase Kinase, domain 1"/>
    <property type="match status" value="1"/>
</dbReference>
<accession>A0A832I1U1</accession>
<dbReference type="NCBIfam" id="NF047558">
    <property type="entry name" value="TPR_END_plus"/>
    <property type="match status" value="1"/>
</dbReference>
<gene>
    <name evidence="1" type="ORF">ENR23_07145</name>
</gene>
<sequence>MLGPCRLLEKLGEGGMGVVWRAHAPRLAREVAINVLAAPPAGDAAGIARLERARRARSLDPDDAMLLYNLACIFLLAGLRGEALDVLERLVAAGTNRPRWIRHDSHLAPLRDDARCLAALARPEAAAPSVA</sequence>
<protein>
    <recommendedName>
        <fullName evidence="2">Protein kinase domain-containing protein</fullName>
    </recommendedName>
</protein>